<sequence length="1055" mass="106323">MLALLAPRARVQLPLLAAVLAVVTMGATLLGVSALLLTSTQERALDVAFVRAPAHDRDVTAIATGVHGRDVTAVAAAEDGVVRWALAPLGSSSARRMSTSMRLLDGPTGVRRLGYLSALDALPEHAELTSGHWPRAGGAPGAAIEAVVPQSTARLLHLEPGAQVALGREVGSGDPVPPVTVTVVGTFRPRPDAGWDRDLLVGSGADLAYRDGYSQELSRAYGPFVVAVPDLVASGSTVDRLDVTASPQLGSVTRTRLAAVSGRLAAADARLSAVLGQRPTAERVASELPRTLALGRTQQAATRAVVLVVVLLAIALTAAALGLGGRLVAALRQQETELLAGLGAGRGQLAAVAGAEAAALAVLAALLALPLSALVHAGLTHLPVLADAGLAAGPRTDRSQVLAVVVGAVALAAVLVVPALRPDRGERAATRSTLRGAAARSGVDVLLLALALVGWEQLRDQPTTGSGRTDAVLVLAPALCLVAGAVLVLRLVPPPLHALDRLARRARGLLLPLAAFEAARRPQAAAAALLLALAAAEGTFGLSFGATWLRAQHDQAALRVGTDLSATVLQPPDPGSGAAVLAAAGGTVSPVTARPVIVGGWAGQPGVTPRLVAVDTTRAGALLRGRLDAAGGWAAVGRRLAPDRPVRGIALDSGTSTLTGSAGPGVDLVATPSLLVQDALGVRAAAEAAPVRLDGRPHPVVLRDPLPPGLHLVGVDLMVDAADPSAPVQVPSSLVHITLRVSGSSPAETWAAVPVGGEGALLSSPDVSRSGSTLSADAAVAVPGLPYGTAELLLTAFPRPTTVPVALSRRLADGTGTQVGSGLTVTVGTTAVTVRVAAVVPDVPSQPGGVTLLADADLLSRSLLSAGDLTPAVDAWWIGSPTQDGAAQRLRALATGEVSSRPEVDTGLVRGPLRIELPAALGMLLAAAALLALAGTALHVTSDLQDRAVEVARLRGLGLPRRTVLAGLLLQHGAVLALLVALGAVVGAVSSWAVAPRLVRSDVGGAPVPGVLRQWPWLAEVGLLAALLLGCLAVTAAVVAVQVRRADSAHLRVAS</sequence>
<dbReference type="InterPro" id="IPR003838">
    <property type="entry name" value="ABC3_permease_C"/>
</dbReference>
<evidence type="ECO:0000313" key="8">
    <source>
        <dbReference type="EMBL" id="RZS91706.1"/>
    </source>
</evidence>
<dbReference type="OrthoDB" id="5176391at2"/>
<reference evidence="8 9" key="1">
    <citation type="submission" date="2019-02" db="EMBL/GenBank/DDBJ databases">
        <title>Genomic Encyclopedia of Type Strains, Phase IV (KMG-IV): sequencing the most valuable type-strain genomes for metagenomic binning, comparative biology and taxonomic classification.</title>
        <authorList>
            <person name="Goeker M."/>
        </authorList>
    </citation>
    <scope>NUCLEOTIDE SEQUENCE [LARGE SCALE GENOMIC DNA]</scope>
    <source>
        <strain evidence="8 9">DSM 45622</strain>
    </source>
</reference>
<evidence type="ECO:0000256" key="1">
    <source>
        <dbReference type="ARBA" id="ARBA00004651"/>
    </source>
</evidence>
<feature type="transmembrane region" description="Helical" evidence="6">
    <location>
        <begin position="399"/>
        <end position="420"/>
    </location>
</feature>
<keyword evidence="4 6" id="KW-1133">Transmembrane helix</keyword>
<feature type="transmembrane region" description="Helical" evidence="6">
    <location>
        <begin position="304"/>
        <end position="328"/>
    </location>
</feature>
<feature type="transmembrane region" description="Helical" evidence="6">
    <location>
        <begin position="963"/>
        <end position="995"/>
    </location>
</feature>
<dbReference type="AlphaFoldDB" id="A0A4Q7NWL0"/>
<feature type="transmembrane region" description="Helical" evidence="6">
    <location>
        <begin position="12"/>
        <end position="37"/>
    </location>
</feature>
<feature type="transmembrane region" description="Helical" evidence="6">
    <location>
        <begin position="349"/>
        <end position="379"/>
    </location>
</feature>
<evidence type="ECO:0000256" key="5">
    <source>
        <dbReference type="ARBA" id="ARBA00023136"/>
    </source>
</evidence>
<comment type="caution">
    <text evidence="8">The sequence shown here is derived from an EMBL/GenBank/DDBJ whole genome shotgun (WGS) entry which is preliminary data.</text>
</comment>
<dbReference type="EMBL" id="SGXD01000001">
    <property type="protein sequence ID" value="RZS91706.1"/>
    <property type="molecule type" value="Genomic_DNA"/>
</dbReference>
<proteinExistence type="predicted"/>
<keyword evidence="3 6" id="KW-0812">Transmembrane</keyword>
<dbReference type="RefSeq" id="WP_130491739.1">
    <property type="nucleotide sequence ID" value="NZ_SGXD01000001.1"/>
</dbReference>
<dbReference type="Proteomes" id="UP000293638">
    <property type="component" value="Unassembled WGS sequence"/>
</dbReference>
<evidence type="ECO:0000313" key="9">
    <source>
        <dbReference type="Proteomes" id="UP000293638"/>
    </source>
</evidence>
<keyword evidence="5 6" id="KW-0472">Membrane</keyword>
<evidence type="ECO:0000256" key="3">
    <source>
        <dbReference type="ARBA" id="ARBA00022692"/>
    </source>
</evidence>
<evidence type="ECO:0000256" key="2">
    <source>
        <dbReference type="ARBA" id="ARBA00022475"/>
    </source>
</evidence>
<evidence type="ECO:0000259" key="7">
    <source>
        <dbReference type="Pfam" id="PF02687"/>
    </source>
</evidence>
<evidence type="ECO:0000256" key="6">
    <source>
        <dbReference type="SAM" id="Phobius"/>
    </source>
</evidence>
<accession>A0A4Q7NWL0</accession>
<protein>
    <recommendedName>
        <fullName evidence="7">ABC3 transporter permease C-terminal domain-containing protein</fullName>
    </recommendedName>
</protein>
<name>A0A4Q7NWL0_9ACTN</name>
<keyword evidence="2" id="KW-1003">Cell membrane</keyword>
<feature type="transmembrane region" description="Helical" evidence="6">
    <location>
        <begin position="1015"/>
        <end position="1041"/>
    </location>
</feature>
<keyword evidence="9" id="KW-1185">Reference proteome</keyword>
<feature type="transmembrane region" description="Helical" evidence="6">
    <location>
        <begin position="472"/>
        <end position="492"/>
    </location>
</feature>
<dbReference type="GO" id="GO:0005886">
    <property type="term" value="C:plasma membrane"/>
    <property type="evidence" value="ECO:0007669"/>
    <property type="project" value="UniProtKB-SubCell"/>
</dbReference>
<feature type="transmembrane region" description="Helical" evidence="6">
    <location>
        <begin position="432"/>
        <end position="452"/>
    </location>
</feature>
<organism evidence="8 9">
    <name type="scientific">Motilibacter rhizosphaerae</name>
    <dbReference type="NCBI Taxonomy" id="598652"/>
    <lineage>
        <taxon>Bacteria</taxon>
        <taxon>Bacillati</taxon>
        <taxon>Actinomycetota</taxon>
        <taxon>Actinomycetes</taxon>
        <taxon>Motilibacterales</taxon>
        <taxon>Motilibacteraceae</taxon>
        <taxon>Motilibacter</taxon>
    </lineage>
</organism>
<feature type="domain" description="ABC3 transporter permease C-terminal" evidence="7">
    <location>
        <begin position="923"/>
        <end position="1038"/>
    </location>
</feature>
<dbReference type="Pfam" id="PF02687">
    <property type="entry name" value="FtsX"/>
    <property type="match status" value="1"/>
</dbReference>
<feature type="transmembrane region" description="Helical" evidence="6">
    <location>
        <begin position="919"/>
        <end position="942"/>
    </location>
</feature>
<evidence type="ECO:0000256" key="4">
    <source>
        <dbReference type="ARBA" id="ARBA00022989"/>
    </source>
</evidence>
<comment type="subcellular location">
    <subcellularLocation>
        <location evidence="1">Cell membrane</location>
        <topology evidence="1">Multi-pass membrane protein</topology>
    </subcellularLocation>
</comment>
<gene>
    <name evidence="8" type="ORF">EV189_0953</name>
</gene>